<organism evidence="1 2">
    <name type="scientific">Catellatospora aurea</name>
    <dbReference type="NCBI Taxonomy" id="1337874"/>
    <lineage>
        <taxon>Bacteria</taxon>
        <taxon>Bacillati</taxon>
        <taxon>Actinomycetota</taxon>
        <taxon>Actinomycetes</taxon>
        <taxon>Micromonosporales</taxon>
        <taxon>Micromonosporaceae</taxon>
        <taxon>Catellatospora</taxon>
    </lineage>
</organism>
<proteinExistence type="predicted"/>
<name>A0ABW2GST2_9ACTN</name>
<dbReference type="EMBL" id="JBHTAC010000004">
    <property type="protein sequence ID" value="MFC7241897.1"/>
    <property type="molecule type" value="Genomic_DNA"/>
</dbReference>
<dbReference type="RefSeq" id="WP_376805338.1">
    <property type="nucleotide sequence ID" value="NZ_JBHTAC010000004.1"/>
</dbReference>
<evidence type="ECO:0000313" key="1">
    <source>
        <dbReference type="EMBL" id="MFC7241897.1"/>
    </source>
</evidence>
<comment type="caution">
    <text evidence="1">The sequence shown here is derived from an EMBL/GenBank/DDBJ whole genome shotgun (WGS) entry which is preliminary data.</text>
</comment>
<evidence type="ECO:0000313" key="2">
    <source>
        <dbReference type="Proteomes" id="UP001596392"/>
    </source>
</evidence>
<keyword evidence="2" id="KW-1185">Reference proteome</keyword>
<reference evidence="2" key="1">
    <citation type="journal article" date="2019" name="Int. J. Syst. Evol. Microbiol.">
        <title>The Global Catalogue of Microorganisms (GCM) 10K type strain sequencing project: providing services to taxonomists for standard genome sequencing and annotation.</title>
        <authorList>
            <consortium name="The Broad Institute Genomics Platform"/>
            <consortium name="The Broad Institute Genome Sequencing Center for Infectious Disease"/>
            <person name="Wu L."/>
            <person name="Ma J."/>
        </authorList>
    </citation>
    <scope>NUCLEOTIDE SEQUENCE [LARGE SCALE GENOMIC DNA]</scope>
    <source>
        <strain evidence="2">CGMCC 1.9106</strain>
    </source>
</reference>
<gene>
    <name evidence="1" type="ORF">ACFQO7_05330</name>
</gene>
<sequence length="147" mass="15999">MGGSAATAQADAYEELAEFLLRPEDDAYPVHEVRECVCRSCGGRVFEVAAMADDEGAVRRTCVACGVHGFIADSAEYWDDEDDVEVCACNCGHEEFTAAVGFSLYDDGSDDVRWLYVALRCQSCAEIGVYDDWKIGYGPSGLLLDQV</sequence>
<accession>A0ABW2GST2</accession>
<protein>
    <submittedName>
        <fullName evidence="1">Uncharacterized protein</fullName>
    </submittedName>
</protein>
<dbReference type="Proteomes" id="UP001596392">
    <property type="component" value="Unassembled WGS sequence"/>
</dbReference>